<sequence length="149" mass="16324">MSTASAERLIGGAALSEVEPLWYQIELWPLFVDGLQSVVSVEGERPLPGSVVIWRTGQAGRGTVEETVAEYVPGEGQLLVVEDSAISGRQRVTFEQIDRGTLVGLELDYRLNRGGPLRALTDLLFIRRAQAESLRRTLAAFAALVEERS</sequence>
<dbReference type="InterPro" id="IPR023393">
    <property type="entry name" value="START-like_dom_sf"/>
</dbReference>
<dbReference type="SUPFAM" id="SSF55961">
    <property type="entry name" value="Bet v1-like"/>
    <property type="match status" value="1"/>
</dbReference>
<accession>A0A6J5ZIR6</accession>
<dbReference type="EMBL" id="CAESAN010000037">
    <property type="protein sequence ID" value="CAB4341248.1"/>
    <property type="molecule type" value="Genomic_DNA"/>
</dbReference>
<dbReference type="Gene3D" id="3.30.530.20">
    <property type="match status" value="1"/>
</dbReference>
<organism evidence="1">
    <name type="scientific">freshwater metagenome</name>
    <dbReference type="NCBI Taxonomy" id="449393"/>
    <lineage>
        <taxon>unclassified sequences</taxon>
        <taxon>metagenomes</taxon>
        <taxon>ecological metagenomes</taxon>
    </lineage>
</organism>
<evidence type="ECO:0000313" key="1">
    <source>
        <dbReference type="EMBL" id="CAB4341248.1"/>
    </source>
</evidence>
<name>A0A6J5ZIR6_9ZZZZ</name>
<gene>
    <name evidence="1" type="ORF">UFOPK3547_00593</name>
</gene>
<reference evidence="1" key="1">
    <citation type="submission" date="2020-05" db="EMBL/GenBank/DDBJ databases">
        <authorList>
            <person name="Chiriac C."/>
            <person name="Salcher M."/>
            <person name="Ghai R."/>
            <person name="Kavagutti S V."/>
        </authorList>
    </citation>
    <scope>NUCLEOTIDE SEQUENCE</scope>
</reference>
<protein>
    <submittedName>
        <fullName evidence="1">Unannotated protein</fullName>
    </submittedName>
</protein>
<dbReference type="InterPro" id="IPR019587">
    <property type="entry name" value="Polyketide_cyclase/dehydratase"/>
</dbReference>
<dbReference type="Pfam" id="PF10604">
    <property type="entry name" value="Polyketide_cyc2"/>
    <property type="match status" value="1"/>
</dbReference>
<proteinExistence type="predicted"/>
<dbReference type="AlphaFoldDB" id="A0A6J5ZIR6"/>